<dbReference type="InterPro" id="IPR021320">
    <property type="entry name" value="DUF2905"/>
</dbReference>
<evidence type="ECO:0000313" key="2">
    <source>
        <dbReference type="EMBL" id="KGX88998.1"/>
    </source>
</evidence>
<dbReference type="EMBL" id="AVPG01000001">
    <property type="protein sequence ID" value="KGX88998.1"/>
    <property type="molecule type" value="Genomic_DNA"/>
</dbReference>
<dbReference type="PANTHER" id="PTHR36443:SF1">
    <property type="entry name" value="BSR5223 PROTEIN"/>
    <property type="match status" value="1"/>
</dbReference>
<dbReference type="Proteomes" id="UP000030401">
    <property type="component" value="Unassembled WGS sequence"/>
</dbReference>
<evidence type="ECO:0000256" key="1">
    <source>
        <dbReference type="SAM" id="Phobius"/>
    </source>
</evidence>
<dbReference type="STRING" id="1385512.N784_01285"/>
<dbReference type="PANTHER" id="PTHR36443">
    <property type="entry name" value="BSR5223 PROTEIN"/>
    <property type="match status" value="1"/>
</dbReference>
<gene>
    <name evidence="2" type="ORF">N784_01285</name>
</gene>
<organism evidence="2 3">
    <name type="scientific">Pontibacillus litoralis JSM 072002</name>
    <dbReference type="NCBI Taxonomy" id="1385512"/>
    <lineage>
        <taxon>Bacteria</taxon>
        <taxon>Bacillati</taxon>
        <taxon>Bacillota</taxon>
        <taxon>Bacilli</taxon>
        <taxon>Bacillales</taxon>
        <taxon>Bacillaceae</taxon>
        <taxon>Pontibacillus</taxon>
    </lineage>
</organism>
<keyword evidence="1" id="KW-1133">Transmembrane helix</keyword>
<reference evidence="2 3" key="1">
    <citation type="submission" date="2013-08" db="EMBL/GenBank/DDBJ databases">
        <authorList>
            <person name="Huang J."/>
            <person name="Wang G."/>
        </authorList>
    </citation>
    <scope>NUCLEOTIDE SEQUENCE [LARGE SCALE GENOMIC DNA]</scope>
    <source>
        <strain evidence="2 3">JSM 072002</strain>
    </source>
</reference>
<comment type="caution">
    <text evidence="2">The sequence shown here is derived from an EMBL/GenBank/DDBJ whole genome shotgun (WGS) entry which is preliminary data.</text>
</comment>
<keyword evidence="1" id="KW-0472">Membrane</keyword>
<sequence>MTEFSKLFITIGIIFIVIGVISAAFGKLPGDFSFKKGNVTFYFPLMTSIVVSIVLSLLFYVFGKIR</sequence>
<evidence type="ECO:0000313" key="3">
    <source>
        <dbReference type="Proteomes" id="UP000030401"/>
    </source>
</evidence>
<protein>
    <submittedName>
        <fullName evidence="2">Membrane protein</fullName>
    </submittedName>
</protein>
<dbReference type="AlphaFoldDB" id="A0A0A5GCV0"/>
<dbReference type="Pfam" id="PF11146">
    <property type="entry name" value="DUF2905"/>
    <property type="match status" value="1"/>
</dbReference>
<feature type="transmembrane region" description="Helical" evidence="1">
    <location>
        <begin position="7"/>
        <end position="26"/>
    </location>
</feature>
<keyword evidence="1" id="KW-0812">Transmembrane</keyword>
<keyword evidence="3" id="KW-1185">Reference proteome</keyword>
<accession>A0A0A5GCV0</accession>
<dbReference type="eggNOG" id="ENOG5032YVX">
    <property type="taxonomic scope" value="Bacteria"/>
</dbReference>
<name>A0A0A5GCV0_9BACI</name>
<proteinExistence type="predicted"/>
<dbReference type="RefSeq" id="WP_036831189.1">
    <property type="nucleotide sequence ID" value="NZ_AVPG01000001.1"/>
</dbReference>
<dbReference type="OrthoDB" id="9811610at2"/>
<feature type="transmembrane region" description="Helical" evidence="1">
    <location>
        <begin position="41"/>
        <end position="62"/>
    </location>
</feature>